<accession>A0AA38HJH1</accession>
<dbReference type="EMBL" id="JALNTZ010001259">
    <property type="protein sequence ID" value="KAJ3626923.1"/>
    <property type="molecule type" value="Genomic_DNA"/>
</dbReference>
<proteinExistence type="predicted"/>
<name>A0AA38HJH1_9CUCU</name>
<evidence type="ECO:0000313" key="2">
    <source>
        <dbReference type="Proteomes" id="UP001168821"/>
    </source>
</evidence>
<gene>
    <name evidence="1" type="ORF">Zmor_004133</name>
</gene>
<dbReference type="Proteomes" id="UP001168821">
    <property type="component" value="Unassembled WGS sequence"/>
</dbReference>
<sequence>MAWWPAKRATCSGDTVQPLRSTQVITIRPGLQHERRRCSVVASLSHGGTPARSLTTNRALDTSNTPLPVRLHTRVAIYTYSMLIYFSPEGSPPSTQLRAGGFIQRRNAMSFQHR</sequence>
<protein>
    <submittedName>
        <fullName evidence="1">Uncharacterized protein</fullName>
    </submittedName>
</protein>
<organism evidence="1 2">
    <name type="scientific">Zophobas morio</name>
    <dbReference type="NCBI Taxonomy" id="2755281"/>
    <lineage>
        <taxon>Eukaryota</taxon>
        <taxon>Metazoa</taxon>
        <taxon>Ecdysozoa</taxon>
        <taxon>Arthropoda</taxon>
        <taxon>Hexapoda</taxon>
        <taxon>Insecta</taxon>
        <taxon>Pterygota</taxon>
        <taxon>Neoptera</taxon>
        <taxon>Endopterygota</taxon>
        <taxon>Coleoptera</taxon>
        <taxon>Polyphaga</taxon>
        <taxon>Cucujiformia</taxon>
        <taxon>Tenebrionidae</taxon>
        <taxon>Zophobas</taxon>
    </lineage>
</organism>
<keyword evidence="2" id="KW-1185">Reference proteome</keyword>
<comment type="caution">
    <text evidence="1">The sequence shown here is derived from an EMBL/GenBank/DDBJ whole genome shotgun (WGS) entry which is preliminary data.</text>
</comment>
<dbReference type="AlphaFoldDB" id="A0AA38HJH1"/>
<evidence type="ECO:0000313" key="1">
    <source>
        <dbReference type="EMBL" id="KAJ3626923.1"/>
    </source>
</evidence>
<reference evidence="1" key="1">
    <citation type="journal article" date="2023" name="G3 (Bethesda)">
        <title>Whole genome assemblies of Zophobas morio and Tenebrio molitor.</title>
        <authorList>
            <person name="Kaur S."/>
            <person name="Stinson S.A."/>
            <person name="diCenzo G.C."/>
        </authorList>
    </citation>
    <scope>NUCLEOTIDE SEQUENCE</scope>
    <source>
        <strain evidence="1">QUZm001</strain>
    </source>
</reference>